<organism evidence="2 3">
    <name type="scientific">Rufibacter immobilis</name>
    <dbReference type="NCBI Taxonomy" id="1348778"/>
    <lineage>
        <taxon>Bacteria</taxon>
        <taxon>Pseudomonadati</taxon>
        <taxon>Bacteroidota</taxon>
        <taxon>Cytophagia</taxon>
        <taxon>Cytophagales</taxon>
        <taxon>Hymenobacteraceae</taxon>
        <taxon>Rufibacter</taxon>
    </lineage>
</organism>
<gene>
    <name evidence="2" type="ORF">EFA69_14555</name>
</gene>
<reference evidence="2 3" key="1">
    <citation type="submission" date="2018-11" db="EMBL/GenBank/DDBJ databases">
        <title>Rufibacter latericius sp. nov., isolated from water in Baiyang Lake.</title>
        <authorList>
            <person name="Yang Y."/>
        </authorList>
    </citation>
    <scope>NUCLEOTIDE SEQUENCE [LARGE SCALE GENOMIC DNA]</scope>
    <source>
        <strain evidence="2 3">MCC P1</strain>
    </source>
</reference>
<evidence type="ECO:0000256" key="1">
    <source>
        <dbReference type="SAM" id="Phobius"/>
    </source>
</evidence>
<keyword evidence="1" id="KW-0472">Membrane</keyword>
<name>A0A3M9MPB9_9BACT</name>
<comment type="caution">
    <text evidence="2">The sequence shown here is derived from an EMBL/GenBank/DDBJ whole genome shotgun (WGS) entry which is preliminary data.</text>
</comment>
<evidence type="ECO:0000313" key="3">
    <source>
        <dbReference type="Proteomes" id="UP000271010"/>
    </source>
</evidence>
<protein>
    <submittedName>
        <fullName evidence="2">Uncharacterized protein</fullName>
    </submittedName>
</protein>
<accession>A0A3M9MPB9</accession>
<keyword evidence="3" id="KW-1185">Reference proteome</keyword>
<keyword evidence="1" id="KW-1133">Transmembrane helix</keyword>
<dbReference type="AlphaFoldDB" id="A0A3M9MPB9"/>
<keyword evidence="1" id="KW-0812">Transmembrane</keyword>
<dbReference type="Proteomes" id="UP000271010">
    <property type="component" value="Unassembled WGS sequence"/>
</dbReference>
<dbReference type="EMBL" id="RJJE01000017">
    <property type="protein sequence ID" value="RNI27359.1"/>
    <property type="molecule type" value="Genomic_DNA"/>
</dbReference>
<sequence length="127" mass="14573">MKQKGWETRFNLIQLGRVNHFAVVQYICIVRLFSIILVLLVITLSVSPCCATDNCAKEIAKTQQTDNSKEEMGLCSPFFSCSVCTGFTLPDLIFGDHLLIPQFHEYSAFYKQSMFPQFFHSIWQPPK</sequence>
<feature type="transmembrane region" description="Helical" evidence="1">
    <location>
        <begin position="21"/>
        <end position="46"/>
    </location>
</feature>
<proteinExistence type="predicted"/>
<evidence type="ECO:0000313" key="2">
    <source>
        <dbReference type="EMBL" id="RNI27359.1"/>
    </source>
</evidence>